<dbReference type="OrthoDB" id="5873488at2759"/>
<organism evidence="2 3">
    <name type="scientific">Onchocerca flexuosa</name>
    <dbReference type="NCBI Taxonomy" id="387005"/>
    <lineage>
        <taxon>Eukaryota</taxon>
        <taxon>Metazoa</taxon>
        <taxon>Ecdysozoa</taxon>
        <taxon>Nematoda</taxon>
        <taxon>Chromadorea</taxon>
        <taxon>Rhabditida</taxon>
        <taxon>Spirurina</taxon>
        <taxon>Spiruromorpha</taxon>
        <taxon>Filarioidea</taxon>
        <taxon>Onchocercidae</taxon>
        <taxon>Onchocerca</taxon>
    </lineage>
</organism>
<keyword evidence="3" id="KW-1185">Reference proteome</keyword>
<evidence type="ECO:0000313" key="3">
    <source>
        <dbReference type="Proteomes" id="UP000242913"/>
    </source>
</evidence>
<gene>
    <name evidence="2" type="ORF">X798_00850</name>
</gene>
<reference evidence="2 3" key="1">
    <citation type="submission" date="2015-12" db="EMBL/GenBank/DDBJ databases">
        <title>Draft genome of the nematode, Onchocerca flexuosa.</title>
        <authorList>
            <person name="Mitreva M."/>
        </authorList>
    </citation>
    <scope>NUCLEOTIDE SEQUENCE [LARGE SCALE GENOMIC DNA]</scope>
    <source>
        <strain evidence="2">Red Deer</strain>
    </source>
</reference>
<feature type="region of interest" description="Disordered" evidence="1">
    <location>
        <begin position="83"/>
        <end position="103"/>
    </location>
</feature>
<name>A0A238C5U7_9BILA</name>
<dbReference type="Proteomes" id="UP000242913">
    <property type="component" value="Unassembled WGS sequence"/>
</dbReference>
<sequence>MKFRSSLINMLGEFVGLHKTPDFKLNFQSSQALIEAVAAETRRYSVSMSYSPSDNTKCAVHQRSFSMNSTRKNNEMINMDSSYRRLSEPKSLPSFMSPKITPC</sequence>
<protein>
    <submittedName>
        <fullName evidence="2">Uncharacterized protein</fullName>
    </submittedName>
</protein>
<dbReference type="AlphaFoldDB" id="A0A238C5U7"/>
<dbReference type="EMBL" id="KZ269978">
    <property type="protein sequence ID" value="OZC12328.1"/>
    <property type="molecule type" value="Genomic_DNA"/>
</dbReference>
<evidence type="ECO:0000256" key="1">
    <source>
        <dbReference type="SAM" id="MobiDB-lite"/>
    </source>
</evidence>
<proteinExistence type="predicted"/>
<accession>A0A238C5U7</accession>
<evidence type="ECO:0000313" key="2">
    <source>
        <dbReference type="EMBL" id="OZC12328.1"/>
    </source>
</evidence>